<dbReference type="AlphaFoldDB" id="A0A9P6PY84"/>
<dbReference type="InterPro" id="IPR001849">
    <property type="entry name" value="PH_domain"/>
</dbReference>
<feature type="compositionally biased region" description="Low complexity" evidence="1">
    <location>
        <begin position="288"/>
        <end position="306"/>
    </location>
</feature>
<feature type="compositionally biased region" description="Basic and acidic residues" evidence="1">
    <location>
        <begin position="933"/>
        <end position="955"/>
    </location>
</feature>
<feature type="compositionally biased region" description="Basic residues" evidence="1">
    <location>
        <begin position="358"/>
        <end position="369"/>
    </location>
</feature>
<feature type="compositionally biased region" description="Polar residues" evidence="1">
    <location>
        <begin position="966"/>
        <end position="976"/>
    </location>
</feature>
<feature type="compositionally biased region" description="Low complexity" evidence="1">
    <location>
        <begin position="19"/>
        <end position="35"/>
    </location>
</feature>
<dbReference type="Pfam" id="PF00169">
    <property type="entry name" value="PH"/>
    <property type="match status" value="1"/>
</dbReference>
<feature type="compositionally biased region" description="Polar residues" evidence="1">
    <location>
        <begin position="396"/>
        <end position="411"/>
    </location>
</feature>
<feature type="region of interest" description="Disordered" evidence="1">
    <location>
        <begin position="283"/>
        <end position="372"/>
    </location>
</feature>
<feature type="compositionally biased region" description="Low complexity" evidence="1">
    <location>
        <begin position="216"/>
        <end position="234"/>
    </location>
</feature>
<dbReference type="PANTHER" id="PTHR37283">
    <property type="entry name" value="PH DOMAIN-CONTAINING PROTEIN YHR131C"/>
    <property type="match status" value="1"/>
</dbReference>
<feature type="region of interest" description="Disordered" evidence="1">
    <location>
        <begin position="759"/>
        <end position="845"/>
    </location>
</feature>
<sequence>MSNYPSSSMSSLALHIAPSSVSSNTGSSSVTSSQSAVPRNPTRKTNGGQHPLANVSTYDSDIEISSINGDEQSNAEDTISTIPASGTPNNGPILSPAEVKDTIIPEGCSENAVSKQSNACMRKTAGKEGSSQVLVLHLKPGMAGVETSAAVNNTQAEVNHNGDPTTESEWTSVAVAASVDQPLSPLTASYPTIAGRSVSVSDLEENNTIEEESLHSESSTDTDTLSTPATTSRTPPSPRREFEKWTPPPSTPRPSQDTQRRDQMLRQPYSRLHLPRLLKHRSLNFPFSSSGSSPSSQQHGAQSSPATRASVDGSARPTGTEATAQAHQTRAAQSCDLPRPVGPPDPIPPHYQHLQNRQNRRSAAFRRRSHGGELERFSPGWIAAENAASEQRARCSISNDTESQDPNQRRATASRRHASLGLQPNLSSMWGRLLTSIFPSGPGSEHGDEQHYRDINGSAGDLELRHQRLLLTPLSQQQQVHPIYQQQLFFYEDDVVDAPERPVSDNSTPLPQHHDEDSDNTSGIQRRSTSDPNSQRDNAALPFPSMASNINLQAELAQEDGHEDMEMMQANDTMFIRPETFGRESTVVPKSLSAHGKIPVSSLALSSPPSYWEAAVKYKGWSNIETRPEQGQENLPRYTCSVFREGCVNRKTELVGTWRPYRRPWKRTFAHLRGTALRLYAVDMGDVPRLHVRNISLQHAKCEIASDYKQRTNVIRIRACDRTILLECRDRIDALTWLEHLQAAVNIAISLEDRSMPKFHTLPRAQPHPASLRSGSRSDASSTDSNQHQSSTSSSLSSSMDSQSSQQQQQQSSMDQASSSQPSPPPPPAPQTRQQQMQQQLQEQQEQILMQQRVEQRLQRSQQLVVQSSDSASIIPPALGRELPDASRVTTTLSVPLPPSSAAMNTSRRRGAARLQRDHDQHHPRNSTSLMTRVEREQNMTEAERRREAARHEEDAVMQSVLHALGQSSDSGSFQYDSDDDEDEGDDDRVRTDAEMPATASRDRARHHSSHDVSFRSSQHLQQQQRESHVNSMSRNCRSQEFERSNGMVTSPPRTQFIEGHAVNLQRPQRRPQRASWNKRLFAGLWGSGDNGH</sequence>
<feature type="compositionally biased region" description="Acidic residues" evidence="1">
    <location>
        <begin position="977"/>
        <end position="987"/>
    </location>
</feature>
<feature type="compositionally biased region" description="Low complexity" evidence="1">
    <location>
        <begin position="831"/>
        <end position="845"/>
    </location>
</feature>
<feature type="compositionally biased region" description="Pro residues" evidence="1">
    <location>
        <begin position="340"/>
        <end position="349"/>
    </location>
</feature>
<feature type="compositionally biased region" description="Polar residues" evidence="1">
    <location>
        <begin position="43"/>
        <end position="92"/>
    </location>
</feature>
<feature type="compositionally biased region" description="Low complexity" evidence="1">
    <location>
        <begin position="770"/>
        <end position="821"/>
    </location>
</feature>
<feature type="region of interest" description="Disordered" evidence="1">
    <location>
        <begin position="875"/>
        <end position="1054"/>
    </location>
</feature>
<dbReference type="EMBL" id="JAAAJA010000373">
    <property type="protein sequence ID" value="KAG0254985.1"/>
    <property type="molecule type" value="Genomic_DNA"/>
</dbReference>
<dbReference type="SUPFAM" id="SSF50729">
    <property type="entry name" value="PH domain-like"/>
    <property type="match status" value="1"/>
</dbReference>
<comment type="caution">
    <text evidence="3">The sequence shown here is derived from an EMBL/GenBank/DDBJ whole genome shotgun (WGS) entry which is preliminary data.</text>
</comment>
<evidence type="ECO:0000313" key="3">
    <source>
        <dbReference type="EMBL" id="KAG0254985.1"/>
    </source>
</evidence>
<feature type="region of interest" description="Disordered" evidence="1">
    <location>
        <begin position="392"/>
        <end position="420"/>
    </location>
</feature>
<dbReference type="PROSITE" id="PS50003">
    <property type="entry name" value="PH_DOMAIN"/>
    <property type="match status" value="1"/>
</dbReference>
<gene>
    <name evidence="3" type="ORF">BG011_005404</name>
</gene>
<dbReference type="PANTHER" id="PTHR37283:SF1">
    <property type="entry name" value="PH DOMAIN-CONTAINING PROTEIN YHR131C"/>
    <property type="match status" value="1"/>
</dbReference>
<feature type="region of interest" description="Disordered" evidence="1">
    <location>
        <begin position="498"/>
        <end position="546"/>
    </location>
</feature>
<dbReference type="Proteomes" id="UP000726737">
    <property type="component" value="Unassembled WGS sequence"/>
</dbReference>
<evidence type="ECO:0000313" key="4">
    <source>
        <dbReference type="Proteomes" id="UP000726737"/>
    </source>
</evidence>
<reference evidence="3" key="1">
    <citation type="journal article" date="2020" name="Fungal Divers.">
        <title>Resolving the Mortierellaceae phylogeny through synthesis of multi-gene phylogenetics and phylogenomics.</title>
        <authorList>
            <person name="Vandepol N."/>
            <person name="Liber J."/>
            <person name="Desiro A."/>
            <person name="Na H."/>
            <person name="Kennedy M."/>
            <person name="Barry K."/>
            <person name="Grigoriev I.V."/>
            <person name="Miller A.N."/>
            <person name="O'Donnell K."/>
            <person name="Stajich J.E."/>
            <person name="Bonito G."/>
        </authorList>
    </citation>
    <scope>NUCLEOTIDE SEQUENCE</scope>
    <source>
        <strain evidence="3">KOD948</strain>
    </source>
</reference>
<feature type="compositionally biased region" description="Polar residues" evidence="1">
    <location>
        <begin position="1015"/>
        <end position="1037"/>
    </location>
</feature>
<name>A0A9P6PY84_9FUNG</name>
<evidence type="ECO:0000259" key="2">
    <source>
        <dbReference type="PROSITE" id="PS50003"/>
    </source>
</evidence>
<feature type="region of interest" description="Disordered" evidence="1">
    <location>
        <begin position="18"/>
        <end position="96"/>
    </location>
</feature>
<dbReference type="OrthoDB" id="5865767at2759"/>
<evidence type="ECO:0000256" key="1">
    <source>
        <dbReference type="SAM" id="MobiDB-lite"/>
    </source>
</evidence>
<feature type="compositionally biased region" description="Polar residues" evidence="1">
    <location>
        <begin position="520"/>
        <end position="537"/>
    </location>
</feature>
<feature type="compositionally biased region" description="Acidic residues" evidence="1">
    <location>
        <begin position="202"/>
        <end position="211"/>
    </location>
</feature>
<dbReference type="SMART" id="SM00233">
    <property type="entry name" value="PH"/>
    <property type="match status" value="1"/>
</dbReference>
<feature type="domain" description="PH" evidence="2">
    <location>
        <begin position="641"/>
        <end position="746"/>
    </location>
</feature>
<proteinExistence type="predicted"/>
<protein>
    <recommendedName>
        <fullName evidence="2">PH domain-containing protein</fullName>
    </recommendedName>
</protein>
<keyword evidence="4" id="KW-1185">Reference proteome</keyword>
<accession>A0A9P6PY84</accession>
<dbReference type="InterPro" id="IPR011993">
    <property type="entry name" value="PH-like_dom_sf"/>
</dbReference>
<feature type="region of interest" description="Disordered" evidence="1">
    <location>
        <begin position="201"/>
        <end position="262"/>
    </location>
</feature>
<feature type="compositionally biased region" description="Low complexity" evidence="1">
    <location>
        <begin position="320"/>
        <end position="333"/>
    </location>
</feature>
<dbReference type="Gene3D" id="2.30.29.30">
    <property type="entry name" value="Pleckstrin-homology domain (PH domain)/Phosphotyrosine-binding domain (PTB)"/>
    <property type="match status" value="1"/>
</dbReference>
<organism evidence="3 4">
    <name type="scientific">Mortierella polycephala</name>
    <dbReference type="NCBI Taxonomy" id="41804"/>
    <lineage>
        <taxon>Eukaryota</taxon>
        <taxon>Fungi</taxon>
        <taxon>Fungi incertae sedis</taxon>
        <taxon>Mucoromycota</taxon>
        <taxon>Mortierellomycotina</taxon>
        <taxon>Mortierellomycetes</taxon>
        <taxon>Mortierellales</taxon>
        <taxon>Mortierellaceae</taxon>
        <taxon>Mortierella</taxon>
    </lineage>
</organism>